<proteinExistence type="predicted"/>
<dbReference type="AlphaFoldDB" id="A0A5B8C3K0"/>
<sequence length="291" mass="30866">MTTTYDTSVTLGAFGVSQSVRQLDRNLRQYVADGTLTLPEDVTKARQHAIAVAAEATRVAAEGQTGVRDLAHAIAAGTLKNWTKPETFTVAAVREIRLQALRTAAESSAYIFASTARDFADDILAEIENKIVTPVVEIFAAAAEVTTDADTPEALLRAGRTEDAAALARALDPAHLDTLRRADALRFVLLGYERGDDALPWFSGATLARLDGPTILAHFRKGRRFLDFSDPTTAAEAGLIPDDDGDDDDVPTLGNVIPHASGGGVSYSLNRDSGGGYFAPPSSPRPSGTEV</sequence>
<feature type="region of interest" description="Disordered" evidence="1">
    <location>
        <begin position="236"/>
        <end position="291"/>
    </location>
</feature>
<reference evidence="2 3" key="1">
    <citation type="submission" date="2019-05" db="EMBL/GenBank/DDBJ databases">
        <title>Georgenia *** sp. nov., and Georgenia *** sp. nov., isolated from the intestinal contents of plateau pika (Ochotona curzoniae) in the Qinghai-Tibet plateau of China.</title>
        <authorList>
            <person name="Tian Z."/>
        </authorList>
    </citation>
    <scope>NUCLEOTIDE SEQUENCE [LARGE SCALE GENOMIC DNA]</scope>
    <source>
        <strain evidence="2 3">Z443</strain>
    </source>
</reference>
<evidence type="ECO:0000256" key="1">
    <source>
        <dbReference type="SAM" id="MobiDB-lite"/>
    </source>
</evidence>
<gene>
    <name evidence="2" type="ORF">FE374_05110</name>
</gene>
<feature type="compositionally biased region" description="Acidic residues" evidence="1">
    <location>
        <begin position="241"/>
        <end position="250"/>
    </location>
</feature>
<dbReference type="Proteomes" id="UP000314616">
    <property type="component" value="Chromosome"/>
</dbReference>
<protein>
    <submittedName>
        <fullName evidence="2">Uncharacterized protein</fullName>
    </submittedName>
</protein>
<dbReference type="EMBL" id="CP040915">
    <property type="protein sequence ID" value="QDC24091.1"/>
    <property type="molecule type" value="Genomic_DNA"/>
</dbReference>
<dbReference type="KEGG" id="gyu:FE374_05110"/>
<accession>A0A5B8C3K0</accession>
<name>A0A5B8C3K0_9MICO</name>
<evidence type="ECO:0000313" key="2">
    <source>
        <dbReference type="EMBL" id="QDC24091.1"/>
    </source>
</evidence>
<evidence type="ECO:0000313" key="3">
    <source>
        <dbReference type="Proteomes" id="UP000314616"/>
    </source>
</evidence>
<dbReference type="RefSeq" id="WP_139927535.1">
    <property type="nucleotide sequence ID" value="NZ_CP040915.1"/>
</dbReference>
<organism evidence="2 3">
    <name type="scientific">Georgenia yuyongxinii</name>
    <dbReference type="NCBI Taxonomy" id="2589797"/>
    <lineage>
        <taxon>Bacteria</taxon>
        <taxon>Bacillati</taxon>
        <taxon>Actinomycetota</taxon>
        <taxon>Actinomycetes</taxon>
        <taxon>Micrococcales</taxon>
        <taxon>Bogoriellaceae</taxon>
        <taxon>Georgenia</taxon>
    </lineage>
</organism>